<evidence type="ECO:0000256" key="2">
    <source>
        <dbReference type="ARBA" id="ARBA00005573"/>
    </source>
</evidence>
<dbReference type="PANTHER" id="PTHR13373">
    <property type="entry name" value="FROUNT PROTEIN-RELATED"/>
    <property type="match status" value="1"/>
</dbReference>
<sequence length="839" mass="92916">MFSSNPSGSAFSTQPAFSFGNPSAPKNPTPLFNSFSANSMPSATTTSTSDMAVDTGDEDDAIELNLDPAAFSRKDKAKWKASGRTLFANPSPVGGEVVAWVGQQPSNTQLSTSDRVAYIANINKFPDAIQNLYAETFTLFASLQRIVAADYQLPGLSSDRPPAMADAWDNKSNLLGGLPSLSTQGVIHMRRLVEMYLEELVKLRDADIDDETKIKYEAVYHIFNLAEILYLPQDGRGEGLVGEELLDWVNAVDTFHVNTQGNEVMQLKEPWEHPLFWPLVIRCLLRGLFLPASTFLRTLTNHPHPPIAKLGQVLATNIANIPRSSNVDAYPLDHQFLAAHKRWVGQFRAEFETAIGGRSRGHWLDDGSSKGDFSSMEDEFRRVVELVQGNQDRVLQEAGDWREAVGAWGVLVDVNLRRDDLPPLMKRILDVIPADSTVLEDSIQSSICSNDPVRALEGCQELDIWLAAHLADVFDKLQILPDDEEHFDSSLRDHFILEYADMLMDSPSQEDLWRAIAEYLNAAGDDSSARLHEYIVRVGVTLGTSKPSGKVANGSMDVEVVSVDDEEEESETTTKLRELRQTCEGFNLQDEWRTICAITSQRLILRGDYGIAASLYLMAEDGFGLARIAEKLLDIYVSSGPEEFLRLVDTLPPKILSDAPVTLTELAAGNYALDGIESPETTMVMHAARLAFLAKFRDYLLYLGQGARDRAAALLVEILLMPITPVEFWGVLLAESVDLLEDEEILFGSYETFELMRVLEEVLSNSKFAPATYLGQLWRYLERKEGGANGAGVANGHTKNAKDEEREGIQAALRKLEVVRLALARNLSRALVVGDDEAL</sequence>
<dbReference type="GO" id="GO:0017056">
    <property type="term" value="F:structural constituent of nuclear pore"/>
    <property type="evidence" value="ECO:0007669"/>
    <property type="project" value="TreeGrafter"/>
</dbReference>
<dbReference type="HOGENOM" id="CLU_023369_0_0_1"/>
<dbReference type="RefSeq" id="XP_014178875.1">
    <property type="nucleotide sequence ID" value="XM_014323400.1"/>
</dbReference>
<accession>J5QIR8</accession>
<dbReference type="AlphaFoldDB" id="J5QIR8"/>
<evidence type="ECO:0000256" key="7">
    <source>
        <dbReference type="ARBA" id="ARBA00023132"/>
    </source>
</evidence>
<dbReference type="GO" id="GO:0031080">
    <property type="term" value="C:nuclear pore outer ring"/>
    <property type="evidence" value="ECO:0007669"/>
    <property type="project" value="TreeGrafter"/>
</dbReference>
<evidence type="ECO:0000256" key="4">
    <source>
        <dbReference type="ARBA" id="ARBA00022816"/>
    </source>
</evidence>
<reference evidence="11 12" key="1">
    <citation type="journal article" date="2012" name="Eukaryot. Cell">
        <title>Draft genome sequence of CBS 2479, the standard type strain of Trichosporon asahii.</title>
        <authorList>
            <person name="Yang R.Y."/>
            <person name="Li H.T."/>
            <person name="Zhu H."/>
            <person name="Zhou G.P."/>
            <person name="Wang M."/>
            <person name="Wang L."/>
        </authorList>
    </citation>
    <scope>NUCLEOTIDE SEQUENCE [LARGE SCALE GENOMIC DNA]</scope>
    <source>
        <strain evidence="12">ATCC 90039 / CBS 2479 / JCM 2466 / KCTC 7840 / NCYC 2677 / UAMH 7654</strain>
    </source>
</reference>
<dbReference type="GO" id="GO:0006606">
    <property type="term" value="P:protein import into nucleus"/>
    <property type="evidence" value="ECO:0007669"/>
    <property type="project" value="TreeGrafter"/>
</dbReference>
<comment type="caution">
    <text evidence="11">The sequence shown here is derived from an EMBL/GenBank/DDBJ whole genome shotgun (WGS) entry which is preliminary data.</text>
</comment>
<dbReference type="GO" id="GO:0045893">
    <property type="term" value="P:positive regulation of DNA-templated transcription"/>
    <property type="evidence" value="ECO:0007669"/>
    <property type="project" value="TreeGrafter"/>
</dbReference>
<keyword evidence="6 9" id="KW-0811">Translocation</keyword>
<evidence type="ECO:0000313" key="12">
    <source>
        <dbReference type="Proteomes" id="UP000002748"/>
    </source>
</evidence>
<keyword evidence="3 9" id="KW-0813">Transport</keyword>
<dbReference type="VEuPathDB" id="FungiDB:A1Q1_03602"/>
<comment type="similarity">
    <text evidence="2 9">Belongs to the nucleoporin Nup85 family.</text>
</comment>
<keyword evidence="9" id="KW-0472">Membrane</keyword>
<keyword evidence="8 9" id="KW-0539">Nucleus</keyword>
<proteinExistence type="inferred from homology"/>
<comment type="subcellular location">
    <subcellularLocation>
        <location evidence="1 9">Nucleus</location>
        <location evidence="1 9">Nuclear pore complex</location>
    </subcellularLocation>
</comment>
<keyword evidence="4 9" id="KW-0509">mRNA transport</keyword>
<evidence type="ECO:0000256" key="8">
    <source>
        <dbReference type="ARBA" id="ARBA00023242"/>
    </source>
</evidence>
<dbReference type="Pfam" id="PF07575">
    <property type="entry name" value="Nucleopor_Nup85"/>
    <property type="match status" value="2"/>
</dbReference>
<name>J5QIR8_TRIAS</name>
<feature type="region of interest" description="Disordered" evidence="10">
    <location>
        <begin position="1"/>
        <end position="51"/>
    </location>
</feature>
<evidence type="ECO:0000256" key="3">
    <source>
        <dbReference type="ARBA" id="ARBA00022448"/>
    </source>
</evidence>
<gene>
    <name evidence="11" type="ORF">A1Q1_03602</name>
</gene>
<protein>
    <recommendedName>
        <fullName evidence="9">Nuclear pore complex protein Nup85</fullName>
    </recommendedName>
</protein>
<organism evidence="11 12">
    <name type="scientific">Trichosporon asahii var. asahii (strain ATCC 90039 / CBS 2479 / JCM 2466 / KCTC 7840 / NBRC 103889/ NCYC 2677 / UAMH 7654)</name>
    <name type="common">Yeast</name>
    <dbReference type="NCBI Taxonomy" id="1186058"/>
    <lineage>
        <taxon>Eukaryota</taxon>
        <taxon>Fungi</taxon>
        <taxon>Dikarya</taxon>
        <taxon>Basidiomycota</taxon>
        <taxon>Agaricomycotina</taxon>
        <taxon>Tremellomycetes</taxon>
        <taxon>Trichosporonales</taxon>
        <taxon>Trichosporonaceae</taxon>
        <taxon>Trichosporon</taxon>
    </lineage>
</organism>
<evidence type="ECO:0000256" key="5">
    <source>
        <dbReference type="ARBA" id="ARBA00022927"/>
    </source>
</evidence>
<evidence type="ECO:0000256" key="10">
    <source>
        <dbReference type="SAM" id="MobiDB-lite"/>
    </source>
</evidence>
<dbReference type="OrthoDB" id="17644at2759"/>
<comment type="subunit">
    <text evidence="9">Component of the nuclear pore complex (NPC).</text>
</comment>
<dbReference type="GeneID" id="25987115"/>
<dbReference type="EMBL" id="ALBS01000238">
    <property type="protein sequence ID" value="EJT47543.1"/>
    <property type="molecule type" value="Genomic_DNA"/>
</dbReference>
<evidence type="ECO:0000256" key="6">
    <source>
        <dbReference type="ARBA" id="ARBA00023010"/>
    </source>
</evidence>
<dbReference type="GO" id="GO:0006406">
    <property type="term" value="P:mRNA export from nucleus"/>
    <property type="evidence" value="ECO:0007669"/>
    <property type="project" value="TreeGrafter"/>
</dbReference>
<keyword evidence="7 9" id="KW-0906">Nuclear pore complex</keyword>
<dbReference type="KEGG" id="tasa:A1Q1_03602"/>
<dbReference type="GO" id="GO:0031965">
    <property type="term" value="C:nuclear membrane"/>
    <property type="evidence" value="ECO:0007669"/>
    <property type="project" value="UniProtKB-UniRule"/>
</dbReference>
<evidence type="ECO:0000256" key="1">
    <source>
        <dbReference type="ARBA" id="ARBA00004567"/>
    </source>
</evidence>
<evidence type="ECO:0000313" key="11">
    <source>
        <dbReference type="EMBL" id="EJT47543.1"/>
    </source>
</evidence>
<feature type="compositionally biased region" description="Polar residues" evidence="10">
    <location>
        <begin position="1"/>
        <end position="50"/>
    </location>
</feature>
<comment type="function">
    <text evidence="9">Functions as a component of the nuclear pore complex (NPC).</text>
</comment>
<dbReference type="PANTHER" id="PTHR13373:SF21">
    <property type="entry name" value="NUCLEAR PORE COMPLEX PROTEIN NUP85"/>
    <property type="match status" value="1"/>
</dbReference>
<dbReference type="Proteomes" id="UP000002748">
    <property type="component" value="Unassembled WGS sequence"/>
</dbReference>
<evidence type="ECO:0000256" key="9">
    <source>
        <dbReference type="RuleBase" id="RU365073"/>
    </source>
</evidence>
<dbReference type="InterPro" id="IPR011502">
    <property type="entry name" value="Nucleoporin_Nup85"/>
</dbReference>
<keyword evidence="5 9" id="KW-0653">Protein transport</keyword>